<proteinExistence type="predicted"/>
<evidence type="ECO:0000313" key="2">
    <source>
        <dbReference type="Proteomes" id="UP001497700"/>
    </source>
</evidence>
<dbReference type="EMBL" id="MU393433">
    <property type="protein sequence ID" value="KAI4869125.1"/>
    <property type="molecule type" value="Genomic_DNA"/>
</dbReference>
<reference evidence="1 2" key="1">
    <citation type="journal article" date="2022" name="New Phytol.">
        <title>Ecological generalism drives hyperdiversity of secondary metabolite gene clusters in xylarialean endophytes.</title>
        <authorList>
            <person name="Franco M.E.E."/>
            <person name="Wisecaver J.H."/>
            <person name="Arnold A.E."/>
            <person name="Ju Y.M."/>
            <person name="Slot J.C."/>
            <person name="Ahrendt S."/>
            <person name="Moore L.P."/>
            <person name="Eastman K.E."/>
            <person name="Scott K."/>
            <person name="Konkel Z."/>
            <person name="Mondo S.J."/>
            <person name="Kuo A."/>
            <person name="Hayes R.D."/>
            <person name="Haridas S."/>
            <person name="Andreopoulos B."/>
            <person name="Riley R."/>
            <person name="LaButti K."/>
            <person name="Pangilinan J."/>
            <person name="Lipzen A."/>
            <person name="Amirebrahimi M."/>
            <person name="Yan J."/>
            <person name="Adam C."/>
            <person name="Keymanesh K."/>
            <person name="Ng V."/>
            <person name="Louie K."/>
            <person name="Northen T."/>
            <person name="Drula E."/>
            <person name="Henrissat B."/>
            <person name="Hsieh H.M."/>
            <person name="Youens-Clark K."/>
            <person name="Lutzoni F."/>
            <person name="Miadlikowska J."/>
            <person name="Eastwood D.C."/>
            <person name="Hamelin R.C."/>
            <person name="Grigoriev I.V."/>
            <person name="U'Ren J.M."/>
        </authorList>
    </citation>
    <scope>NUCLEOTIDE SEQUENCE [LARGE SCALE GENOMIC DNA]</scope>
    <source>
        <strain evidence="1 2">CBS 119005</strain>
    </source>
</reference>
<organism evidence="1 2">
    <name type="scientific">Hypoxylon rubiginosum</name>
    <dbReference type="NCBI Taxonomy" id="110542"/>
    <lineage>
        <taxon>Eukaryota</taxon>
        <taxon>Fungi</taxon>
        <taxon>Dikarya</taxon>
        <taxon>Ascomycota</taxon>
        <taxon>Pezizomycotina</taxon>
        <taxon>Sordariomycetes</taxon>
        <taxon>Xylariomycetidae</taxon>
        <taxon>Xylariales</taxon>
        <taxon>Hypoxylaceae</taxon>
        <taxon>Hypoxylon</taxon>
    </lineage>
</organism>
<name>A0ACB9ZBE0_9PEZI</name>
<gene>
    <name evidence="1" type="ORF">F4820DRAFT_408096</name>
</gene>
<accession>A0ACB9ZBE0</accession>
<sequence length="146" mass="15092">MQLATTVLALSAAGLALAAPLSMAADAAEWTIEGLSRTCDDADAACLWTFVIDTAEEGVAVTPANYTVNATDAAPASQAIGGPQVFGNYTVTSTWSGQFGPGEGFTTLSVIDYAKGLIVYPAYKDTQLPNGQVVTPDQSYPVQNIP</sequence>
<keyword evidence="2" id="KW-1185">Reference proteome</keyword>
<protein>
    <submittedName>
        <fullName evidence="1">Uncharacterized protein</fullName>
    </submittedName>
</protein>
<dbReference type="Proteomes" id="UP001497700">
    <property type="component" value="Unassembled WGS sequence"/>
</dbReference>
<evidence type="ECO:0000313" key="1">
    <source>
        <dbReference type="EMBL" id="KAI4869125.1"/>
    </source>
</evidence>
<comment type="caution">
    <text evidence="1">The sequence shown here is derived from an EMBL/GenBank/DDBJ whole genome shotgun (WGS) entry which is preliminary data.</text>
</comment>